<dbReference type="PANTHER" id="PTHR19211">
    <property type="entry name" value="ATP-BINDING TRANSPORT PROTEIN-RELATED"/>
    <property type="match status" value="1"/>
</dbReference>
<gene>
    <name evidence="6" type="ORF">CTEN210_02588</name>
</gene>
<reference evidence="6 7" key="1">
    <citation type="journal article" date="2021" name="Sci. Rep.">
        <title>The genome of the diatom Chaetoceros tenuissimus carries an ancient integrated fragment of an extant virus.</title>
        <authorList>
            <person name="Hongo Y."/>
            <person name="Kimura K."/>
            <person name="Takaki Y."/>
            <person name="Yoshida Y."/>
            <person name="Baba S."/>
            <person name="Kobayashi G."/>
            <person name="Nagasaki K."/>
            <person name="Hano T."/>
            <person name="Tomaru Y."/>
        </authorList>
    </citation>
    <scope>NUCLEOTIDE SEQUENCE [LARGE SCALE GENOMIC DNA]</scope>
    <source>
        <strain evidence="6 7">NIES-3715</strain>
    </source>
</reference>
<keyword evidence="3" id="KW-0067">ATP-binding</keyword>
<dbReference type="SUPFAM" id="SSF52540">
    <property type="entry name" value="P-loop containing nucleoside triphosphate hydrolases"/>
    <property type="match status" value="2"/>
</dbReference>
<dbReference type="InterPro" id="IPR017871">
    <property type="entry name" value="ABC_transporter-like_CS"/>
</dbReference>
<dbReference type="Pfam" id="PF12848">
    <property type="entry name" value="ABC_tran_Xtn"/>
    <property type="match status" value="1"/>
</dbReference>
<comment type="caution">
    <text evidence="6">The sequence shown here is derived from an EMBL/GenBank/DDBJ whole genome shotgun (WGS) entry which is preliminary data.</text>
</comment>
<feature type="region of interest" description="Disordered" evidence="4">
    <location>
        <begin position="148"/>
        <end position="169"/>
    </location>
</feature>
<keyword evidence="2" id="KW-0547">Nucleotide-binding</keyword>
<dbReference type="InterPro" id="IPR003593">
    <property type="entry name" value="AAA+_ATPase"/>
</dbReference>
<dbReference type="Proteomes" id="UP001054902">
    <property type="component" value="Unassembled WGS sequence"/>
</dbReference>
<accession>A0AAD3H182</accession>
<dbReference type="GO" id="GO:0016887">
    <property type="term" value="F:ATP hydrolysis activity"/>
    <property type="evidence" value="ECO:0007669"/>
    <property type="project" value="InterPro"/>
</dbReference>
<dbReference type="InterPro" id="IPR050611">
    <property type="entry name" value="ABCF"/>
</dbReference>
<keyword evidence="7" id="KW-1185">Reference proteome</keyword>
<feature type="domain" description="ABC transporter" evidence="5">
    <location>
        <begin position="212"/>
        <end position="493"/>
    </location>
</feature>
<dbReference type="Gene3D" id="3.40.50.300">
    <property type="entry name" value="P-loop containing nucleotide triphosphate hydrolases"/>
    <property type="match status" value="2"/>
</dbReference>
<sequence length="794" mass="88832">MNFDEEELSKCLSEILISEDEDELEDIISYLVGLISDGDTLSMDEIINSKIDENGAIYEAIGPFLESSGCDENNIMKACQSLQDLAKKISGADAANSSSTANRLETRKLKQGMVSMSSELDRTTEEEEDAKRFMWGTDSGVAAFINEQRDAHDSTVSAKDKRKQRQELEKARKEYEAKLEAMEAEESKEGNNAVVAAMVLPDYDSGRNEKDIHCKNVSVSLDNGRILLEGADLKFAHQRRYGLVGKNGIGKTTLLKAIAAQTIEGFPRHHRILHVRQEVKSAGTDVSVLQSVVESDAERNALLSKEKELLARLEGRDDSGAPTKDADNLTKKREELNKRLQSEDSDDAEFQADLKELDKVYARLNQLSADSAEARAAMILSGLQFTPEMQAGPTSALSGGWRMRVSLAASLFIEPDLLLLDEPTNHLDLEAVLWLESYLCEYKHTVVIVSHDRGFLNEVCTDVIEFKNKKLTYYKGNYDIYVRTAGEAVKNQMRVYQAYQDKRAHMMEFIEKFRANAKRASIVQSRIKAVEKMDLEAPEPVEIETEWRFSIPNPEPIGRPIIAIDDVTFDYKPEGKKRSEYILQDVNFGVDLDSRIGILGANGAGKSTLLNLVTDKLNPVSGTCSRNGRLRIGMFTQHSADKFDLRLSAVENMLNLFPDAADQAMRSFIGKFQIQGDEAIKPMMMLSGGQKSRIAFASLAYQKPHVIIMDEPTNHLDMESIDALVEAVKDFRGGLMVVSHDQYFITNTCRDLWVVGGGHCTKFRGDFEDYKKETLERTAKRVAQSVKSLSTMNN</sequence>
<evidence type="ECO:0000256" key="1">
    <source>
        <dbReference type="ARBA" id="ARBA00022737"/>
    </source>
</evidence>
<dbReference type="PANTHER" id="PTHR19211:SF134">
    <property type="entry name" value="ABC TRANSPORTER DOMAIN-CONTAINING PROTEIN"/>
    <property type="match status" value="1"/>
</dbReference>
<evidence type="ECO:0000256" key="3">
    <source>
        <dbReference type="ARBA" id="ARBA00022840"/>
    </source>
</evidence>
<evidence type="ECO:0000313" key="6">
    <source>
        <dbReference type="EMBL" id="GFH46114.1"/>
    </source>
</evidence>
<feature type="domain" description="ABC transporter" evidence="5">
    <location>
        <begin position="562"/>
        <end position="782"/>
    </location>
</feature>
<dbReference type="InterPro" id="IPR003439">
    <property type="entry name" value="ABC_transporter-like_ATP-bd"/>
</dbReference>
<dbReference type="Pfam" id="PF00005">
    <property type="entry name" value="ABC_tran"/>
    <property type="match status" value="2"/>
</dbReference>
<evidence type="ECO:0000256" key="2">
    <source>
        <dbReference type="ARBA" id="ARBA00022741"/>
    </source>
</evidence>
<dbReference type="CDD" id="cd03221">
    <property type="entry name" value="ABCF_EF-3"/>
    <property type="match status" value="2"/>
</dbReference>
<dbReference type="PROSITE" id="PS50893">
    <property type="entry name" value="ABC_TRANSPORTER_2"/>
    <property type="match status" value="2"/>
</dbReference>
<dbReference type="FunFam" id="3.40.50.300:FF:000104">
    <property type="entry name" value="ATP-binding cassette sub-family F member 3"/>
    <property type="match status" value="1"/>
</dbReference>
<dbReference type="AlphaFoldDB" id="A0AAD3H182"/>
<organism evidence="6 7">
    <name type="scientific">Chaetoceros tenuissimus</name>
    <dbReference type="NCBI Taxonomy" id="426638"/>
    <lineage>
        <taxon>Eukaryota</taxon>
        <taxon>Sar</taxon>
        <taxon>Stramenopiles</taxon>
        <taxon>Ochrophyta</taxon>
        <taxon>Bacillariophyta</taxon>
        <taxon>Coscinodiscophyceae</taxon>
        <taxon>Chaetocerotophycidae</taxon>
        <taxon>Chaetocerotales</taxon>
        <taxon>Chaetocerotaceae</taxon>
        <taxon>Chaetoceros</taxon>
    </lineage>
</organism>
<keyword evidence="1" id="KW-0677">Repeat</keyword>
<name>A0AAD3H182_9STRA</name>
<evidence type="ECO:0000313" key="7">
    <source>
        <dbReference type="Proteomes" id="UP001054902"/>
    </source>
</evidence>
<dbReference type="GO" id="GO:0005524">
    <property type="term" value="F:ATP binding"/>
    <property type="evidence" value="ECO:0007669"/>
    <property type="project" value="UniProtKB-KW"/>
</dbReference>
<evidence type="ECO:0000256" key="4">
    <source>
        <dbReference type="SAM" id="MobiDB-lite"/>
    </source>
</evidence>
<proteinExistence type="predicted"/>
<dbReference type="InterPro" id="IPR027417">
    <property type="entry name" value="P-loop_NTPase"/>
</dbReference>
<dbReference type="InterPro" id="IPR032781">
    <property type="entry name" value="ABC_tran_Xtn"/>
</dbReference>
<dbReference type="SMART" id="SM00382">
    <property type="entry name" value="AAA"/>
    <property type="match status" value="2"/>
</dbReference>
<protein>
    <recommendedName>
        <fullName evidence="5">ABC transporter domain-containing protein</fullName>
    </recommendedName>
</protein>
<dbReference type="FunFam" id="3.40.50.300:FF:000011">
    <property type="entry name" value="Putative ABC transporter ATP-binding component"/>
    <property type="match status" value="1"/>
</dbReference>
<dbReference type="PROSITE" id="PS00211">
    <property type="entry name" value="ABC_TRANSPORTER_1"/>
    <property type="match status" value="2"/>
</dbReference>
<evidence type="ECO:0000259" key="5">
    <source>
        <dbReference type="PROSITE" id="PS50893"/>
    </source>
</evidence>
<dbReference type="EMBL" id="BLLK01000022">
    <property type="protein sequence ID" value="GFH46114.1"/>
    <property type="molecule type" value="Genomic_DNA"/>
</dbReference>